<dbReference type="Proteomes" id="UP000297295">
    <property type="component" value="Unassembled WGS sequence"/>
</dbReference>
<evidence type="ECO:0000313" key="15">
    <source>
        <dbReference type="Proteomes" id="UP000297295"/>
    </source>
</evidence>
<comment type="catalytic activity">
    <reaction evidence="12">
        <text>L-seryl-[protein] + ATP = O-phospho-L-seryl-[protein] + ADP + H(+)</text>
        <dbReference type="Rhea" id="RHEA:17989"/>
        <dbReference type="Rhea" id="RHEA-COMP:9863"/>
        <dbReference type="Rhea" id="RHEA-COMP:11604"/>
        <dbReference type="ChEBI" id="CHEBI:15378"/>
        <dbReference type="ChEBI" id="CHEBI:29999"/>
        <dbReference type="ChEBI" id="CHEBI:30616"/>
        <dbReference type="ChEBI" id="CHEBI:83421"/>
        <dbReference type="ChEBI" id="CHEBI:456216"/>
        <dbReference type="EC" id="2.7.11.1"/>
    </reaction>
</comment>
<dbReference type="InterPro" id="IPR000687">
    <property type="entry name" value="RIO_kinase"/>
</dbReference>
<dbReference type="RefSeq" id="WP_135388061.1">
    <property type="nucleotide sequence ID" value="NZ_PGGK01000001.1"/>
</dbReference>
<evidence type="ECO:0000259" key="13">
    <source>
        <dbReference type="SMART" id="SM00090"/>
    </source>
</evidence>
<gene>
    <name evidence="14" type="ORF">CUN85_00945</name>
</gene>
<dbReference type="InterPro" id="IPR030484">
    <property type="entry name" value="Rio2"/>
</dbReference>
<dbReference type="SUPFAM" id="SSF46785">
    <property type="entry name" value="Winged helix' DNA-binding domain"/>
    <property type="match status" value="1"/>
</dbReference>
<evidence type="ECO:0000256" key="8">
    <source>
        <dbReference type="ARBA" id="ARBA00022777"/>
    </source>
</evidence>
<protein>
    <recommendedName>
        <fullName evidence="3">non-specific serine/threonine protein kinase</fullName>
        <ecNumber evidence="3">2.7.11.1</ecNumber>
    </recommendedName>
</protein>
<evidence type="ECO:0000256" key="11">
    <source>
        <dbReference type="ARBA" id="ARBA00047899"/>
    </source>
</evidence>
<keyword evidence="15" id="KW-1185">Reference proteome</keyword>
<dbReference type="PANTHER" id="PTHR45852:SF1">
    <property type="entry name" value="SERINE_THREONINE-PROTEIN KINASE RIO2"/>
    <property type="match status" value="1"/>
</dbReference>
<keyword evidence="5" id="KW-0808">Transferase</keyword>
<dbReference type="Gene3D" id="3.30.200.20">
    <property type="entry name" value="Phosphorylase Kinase, domain 1"/>
    <property type="match status" value="1"/>
</dbReference>
<dbReference type="GO" id="GO:0005524">
    <property type="term" value="F:ATP binding"/>
    <property type="evidence" value="ECO:0007669"/>
    <property type="project" value="UniProtKB-KW"/>
</dbReference>
<evidence type="ECO:0000256" key="10">
    <source>
        <dbReference type="ARBA" id="ARBA00022842"/>
    </source>
</evidence>
<dbReference type="Gene3D" id="1.10.510.10">
    <property type="entry name" value="Transferase(Phosphotransferase) domain 1"/>
    <property type="match status" value="1"/>
</dbReference>
<dbReference type="OrthoDB" id="50101at2157"/>
<evidence type="ECO:0000256" key="3">
    <source>
        <dbReference type="ARBA" id="ARBA00012513"/>
    </source>
</evidence>
<dbReference type="AlphaFoldDB" id="A0A4E0R269"/>
<reference evidence="14 15" key="1">
    <citation type="submission" date="2017-11" db="EMBL/GenBank/DDBJ databases">
        <title>Isolation and Characterization of Methanogenic Archaea from Saline Meromictic Lake at Siberia.</title>
        <authorList>
            <person name="Shen Y."/>
            <person name="Huang H.-H."/>
            <person name="Lai M.-C."/>
            <person name="Chen S.-C."/>
        </authorList>
    </citation>
    <scope>NUCLEOTIDE SEQUENCE [LARGE SCALE GENOMIC DNA]</scope>
    <source>
        <strain evidence="14 15">SY-01</strain>
    </source>
</reference>
<dbReference type="FunFam" id="3.30.200.20:FF:000052">
    <property type="entry name" value="Serine/threonine-protein kinase RIO2"/>
    <property type="match status" value="1"/>
</dbReference>
<sequence>MIADVIKIFRELDSKDLRIIQSIEIGMKHYEWVPVEELLKITRLSYSTLVYRIRALKKKNLVVVTNIPYEGYQIYYDAYDALALNTFVKRGTISAIGDEVGVGKESVVLEAVKEPELGIGEPQGVVIKFHREGRTSFKAVKRVRSHLEDKEHFSWIYAARLSAKREAEAMNKMYPDVSVPRLIDNNRHALVMEIAKGNLLYRTKLEDPAWFLDCIIDQMKKIYQKGVIHSDLSEYNIFVHEGGIQIIDWPQYVDTGHPHADELLERDVGNLLKHFKRKYNLIREPEDVLAVIKASEEA</sequence>
<dbReference type="InterPro" id="IPR036388">
    <property type="entry name" value="WH-like_DNA-bd_sf"/>
</dbReference>
<feature type="domain" description="RIO kinase" evidence="13">
    <location>
        <begin position="65"/>
        <end position="293"/>
    </location>
</feature>
<dbReference type="EMBL" id="PGGK01000001">
    <property type="protein sequence ID" value="TGC11473.1"/>
    <property type="molecule type" value="Genomic_DNA"/>
</dbReference>
<dbReference type="GO" id="GO:0030688">
    <property type="term" value="C:preribosome, small subunit precursor"/>
    <property type="evidence" value="ECO:0007669"/>
    <property type="project" value="TreeGrafter"/>
</dbReference>
<dbReference type="InterPro" id="IPR036390">
    <property type="entry name" value="WH_DNA-bd_sf"/>
</dbReference>
<evidence type="ECO:0000256" key="5">
    <source>
        <dbReference type="ARBA" id="ARBA00022679"/>
    </source>
</evidence>
<evidence type="ECO:0000256" key="12">
    <source>
        <dbReference type="ARBA" id="ARBA00048679"/>
    </source>
</evidence>
<evidence type="ECO:0000256" key="4">
    <source>
        <dbReference type="ARBA" id="ARBA00022527"/>
    </source>
</evidence>
<evidence type="ECO:0000256" key="2">
    <source>
        <dbReference type="ARBA" id="ARBA00009196"/>
    </source>
</evidence>
<dbReference type="SUPFAM" id="SSF56112">
    <property type="entry name" value="Protein kinase-like (PK-like)"/>
    <property type="match status" value="1"/>
</dbReference>
<dbReference type="InterPro" id="IPR008266">
    <property type="entry name" value="Tyr_kinase_AS"/>
</dbReference>
<dbReference type="SMART" id="SM00090">
    <property type="entry name" value="RIO"/>
    <property type="match status" value="1"/>
</dbReference>
<dbReference type="InterPro" id="IPR018934">
    <property type="entry name" value="RIO_dom"/>
</dbReference>
<keyword evidence="7" id="KW-0547">Nucleotide-binding</keyword>
<comment type="caution">
    <text evidence="14">The sequence shown here is derived from an EMBL/GenBank/DDBJ whole genome shotgun (WGS) entry which is preliminary data.</text>
</comment>
<dbReference type="GO" id="GO:0030490">
    <property type="term" value="P:maturation of SSU-rRNA"/>
    <property type="evidence" value="ECO:0007669"/>
    <property type="project" value="TreeGrafter"/>
</dbReference>
<dbReference type="GO" id="GO:0046872">
    <property type="term" value="F:metal ion binding"/>
    <property type="evidence" value="ECO:0007669"/>
    <property type="project" value="UniProtKB-KW"/>
</dbReference>
<keyword evidence="4 14" id="KW-0723">Serine/threonine-protein kinase</keyword>
<evidence type="ECO:0000256" key="7">
    <source>
        <dbReference type="ARBA" id="ARBA00022741"/>
    </source>
</evidence>
<dbReference type="Gene3D" id="1.10.10.10">
    <property type="entry name" value="Winged helix-like DNA-binding domain superfamily/Winged helix DNA-binding domain"/>
    <property type="match status" value="1"/>
</dbReference>
<keyword evidence="6" id="KW-0479">Metal-binding</keyword>
<organism evidence="14 15">
    <name type="scientific">Methanolobus halotolerans</name>
    <dbReference type="NCBI Taxonomy" id="2052935"/>
    <lineage>
        <taxon>Archaea</taxon>
        <taxon>Methanobacteriati</taxon>
        <taxon>Methanobacteriota</taxon>
        <taxon>Stenosarchaea group</taxon>
        <taxon>Methanomicrobia</taxon>
        <taxon>Methanosarcinales</taxon>
        <taxon>Methanosarcinaceae</taxon>
        <taxon>Methanolobus</taxon>
    </lineage>
</organism>
<dbReference type="PANTHER" id="PTHR45852">
    <property type="entry name" value="SER/THR-PROTEIN KINASE RIO2"/>
    <property type="match status" value="1"/>
</dbReference>
<keyword evidence="8 14" id="KW-0418">Kinase</keyword>
<dbReference type="FunFam" id="1.10.10.10:FF:000647">
    <property type="entry name" value="Serine/threonine protein kinase"/>
    <property type="match status" value="1"/>
</dbReference>
<keyword evidence="9" id="KW-0067">ATP-binding</keyword>
<dbReference type="Pfam" id="PF01163">
    <property type="entry name" value="RIO1"/>
    <property type="match status" value="1"/>
</dbReference>
<dbReference type="EC" id="2.7.11.1" evidence="3"/>
<dbReference type="Pfam" id="PF09202">
    <property type="entry name" value="Rio2_N"/>
    <property type="match status" value="1"/>
</dbReference>
<evidence type="ECO:0000256" key="1">
    <source>
        <dbReference type="ARBA" id="ARBA00001946"/>
    </source>
</evidence>
<dbReference type="PROSITE" id="PS00109">
    <property type="entry name" value="PROTEIN_KINASE_TYR"/>
    <property type="match status" value="1"/>
</dbReference>
<evidence type="ECO:0000313" key="14">
    <source>
        <dbReference type="EMBL" id="TGC11473.1"/>
    </source>
</evidence>
<name>A0A4E0R269_9EURY</name>
<dbReference type="InterPro" id="IPR015285">
    <property type="entry name" value="RIO2_wHTH_N"/>
</dbReference>
<evidence type="ECO:0000256" key="6">
    <source>
        <dbReference type="ARBA" id="ARBA00022723"/>
    </source>
</evidence>
<keyword evidence="10" id="KW-0460">Magnesium</keyword>
<dbReference type="GO" id="GO:0004674">
    <property type="term" value="F:protein serine/threonine kinase activity"/>
    <property type="evidence" value="ECO:0007669"/>
    <property type="project" value="UniProtKB-KW"/>
</dbReference>
<proteinExistence type="inferred from homology"/>
<accession>A0A4E0R269</accession>
<dbReference type="CDD" id="cd05144">
    <property type="entry name" value="RIO2_C"/>
    <property type="match status" value="1"/>
</dbReference>
<evidence type="ECO:0000256" key="9">
    <source>
        <dbReference type="ARBA" id="ARBA00022840"/>
    </source>
</evidence>
<comment type="cofactor">
    <cofactor evidence="1">
        <name>Mg(2+)</name>
        <dbReference type="ChEBI" id="CHEBI:18420"/>
    </cofactor>
</comment>
<comment type="catalytic activity">
    <reaction evidence="11">
        <text>L-threonyl-[protein] + ATP = O-phospho-L-threonyl-[protein] + ADP + H(+)</text>
        <dbReference type="Rhea" id="RHEA:46608"/>
        <dbReference type="Rhea" id="RHEA-COMP:11060"/>
        <dbReference type="Rhea" id="RHEA-COMP:11605"/>
        <dbReference type="ChEBI" id="CHEBI:15378"/>
        <dbReference type="ChEBI" id="CHEBI:30013"/>
        <dbReference type="ChEBI" id="CHEBI:30616"/>
        <dbReference type="ChEBI" id="CHEBI:61977"/>
        <dbReference type="ChEBI" id="CHEBI:456216"/>
        <dbReference type="EC" id="2.7.11.1"/>
    </reaction>
</comment>
<dbReference type="InterPro" id="IPR011009">
    <property type="entry name" value="Kinase-like_dom_sf"/>
</dbReference>
<dbReference type="GO" id="GO:0005829">
    <property type="term" value="C:cytosol"/>
    <property type="evidence" value="ECO:0007669"/>
    <property type="project" value="TreeGrafter"/>
</dbReference>
<comment type="similarity">
    <text evidence="2">Belongs to the protein kinase superfamily. RIO-type Ser/Thr kinase family.</text>
</comment>